<sequence length="145" mass="15550">MVAAEDAGRTSDIAGRLGVEPGMVVQEIGWDDDVDEVVRDAIEERTGDEMLDEDSDDVVDVVLMWWRDTDGDLFDALVECIGQLADNGVVWVLTPKTGRPGHVEPSEIAEVAPTAGLSQTSNVTVSDGWAGSRLVAPKAATKSRR</sequence>
<evidence type="ECO:0000313" key="1">
    <source>
        <dbReference type="EMBL" id="MCO1659530.1"/>
    </source>
</evidence>
<accession>A0ABT1A921</accession>
<gene>
    <name evidence="1" type="ORF">KDL28_31115</name>
</gene>
<proteinExistence type="predicted"/>
<dbReference type="InterPro" id="IPR021412">
    <property type="entry name" value="DUF3052"/>
</dbReference>
<dbReference type="Pfam" id="PF11253">
    <property type="entry name" value="DUF3052"/>
    <property type="match status" value="1"/>
</dbReference>
<dbReference type="EMBL" id="JAGSOV010000067">
    <property type="protein sequence ID" value="MCO1659530.1"/>
    <property type="molecule type" value="Genomic_DNA"/>
</dbReference>
<keyword evidence="2" id="KW-1185">Reference proteome</keyword>
<protein>
    <submittedName>
        <fullName evidence="1">DUF3052 domain-containing protein</fullName>
    </submittedName>
</protein>
<comment type="caution">
    <text evidence="1">The sequence shown here is derived from an EMBL/GenBank/DDBJ whole genome shotgun (WGS) entry which is preliminary data.</text>
</comment>
<evidence type="ECO:0000313" key="2">
    <source>
        <dbReference type="Proteomes" id="UP001165283"/>
    </source>
</evidence>
<name>A0ABT1A921_9PSEU</name>
<organism evidence="1 2">
    <name type="scientific">Pseudonocardia humida</name>
    <dbReference type="NCBI Taxonomy" id="2800819"/>
    <lineage>
        <taxon>Bacteria</taxon>
        <taxon>Bacillati</taxon>
        <taxon>Actinomycetota</taxon>
        <taxon>Actinomycetes</taxon>
        <taxon>Pseudonocardiales</taxon>
        <taxon>Pseudonocardiaceae</taxon>
        <taxon>Pseudonocardia</taxon>
    </lineage>
</organism>
<reference evidence="1" key="1">
    <citation type="submission" date="2021-04" db="EMBL/GenBank/DDBJ databases">
        <title>Pseudonocardia sp. nov., isolated from sandy soil of mangrove forest.</title>
        <authorList>
            <person name="Zan Z."/>
            <person name="Huang R."/>
            <person name="Liu W."/>
        </authorList>
    </citation>
    <scope>NUCLEOTIDE SEQUENCE</scope>
    <source>
        <strain evidence="1">S2-4</strain>
    </source>
</reference>
<dbReference type="Proteomes" id="UP001165283">
    <property type="component" value="Unassembled WGS sequence"/>
</dbReference>
<dbReference type="RefSeq" id="WP_252444350.1">
    <property type="nucleotide sequence ID" value="NZ_JAGSOV010000067.1"/>
</dbReference>